<evidence type="ECO:0000313" key="2">
    <source>
        <dbReference type="EMBL" id="MDR7354960.1"/>
    </source>
</evidence>
<keyword evidence="3" id="KW-1185">Reference proteome</keyword>
<accession>A0ABU2B8M1</accession>
<organism evidence="2 3">
    <name type="scientific">Corynebacterium felinum</name>
    <dbReference type="NCBI Taxonomy" id="131318"/>
    <lineage>
        <taxon>Bacteria</taxon>
        <taxon>Bacillati</taxon>
        <taxon>Actinomycetota</taxon>
        <taxon>Actinomycetes</taxon>
        <taxon>Mycobacteriales</taxon>
        <taxon>Corynebacteriaceae</taxon>
        <taxon>Corynebacterium</taxon>
    </lineage>
</organism>
<evidence type="ECO:0000256" key="1">
    <source>
        <dbReference type="SAM" id="MobiDB-lite"/>
    </source>
</evidence>
<dbReference type="EMBL" id="JAVDYF010000001">
    <property type="protein sequence ID" value="MDR7354960.1"/>
    <property type="molecule type" value="Genomic_DNA"/>
</dbReference>
<comment type="caution">
    <text evidence="2">The sequence shown here is derived from an EMBL/GenBank/DDBJ whole genome shotgun (WGS) entry which is preliminary data.</text>
</comment>
<feature type="region of interest" description="Disordered" evidence="1">
    <location>
        <begin position="94"/>
        <end position="113"/>
    </location>
</feature>
<dbReference type="Proteomes" id="UP001183619">
    <property type="component" value="Unassembled WGS sequence"/>
</dbReference>
<gene>
    <name evidence="2" type="ORF">J2S37_001498</name>
</gene>
<name>A0ABU2B8M1_9CORY</name>
<protein>
    <submittedName>
        <fullName evidence="2">Uncharacterized protein</fullName>
    </submittedName>
</protein>
<sequence length="113" mass="12011">MPNGVGESMACSGVDVGQFQFFASDAKAASTTQILTGLRNSRVIKDTGRFVVGWSTVGNTAIITVVDNDEGLVLQQMVSTDEVDPTQRIYDLGLAEAETEKEPTAQSAETSTH</sequence>
<feature type="compositionally biased region" description="Polar residues" evidence="1">
    <location>
        <begin position="104"/>
        <end position="113"/>
    </location>
</feature>
<proteinExistence type="predicted"/>
<evidence type="ECO:0000313" key="3">
    <source>
        <dbReference type="Proteomes" id="UP001183619"/>
    </source>
</evidence>
<reference evidence="2 3" key="1">
    <citation type="submission" date="2023-07" db="EMBL/GenBank/DDBJ databases">
        <title>Sequencing the genomes of 1000 actinobacteria strains.</title>
        <authorList>
            <person name="Klenk H.-P."/>
        </authorList>
    </citation>
    <scope>NUCLEOTIDE SEQUENCE [LARGE SCALE GENOMIC DNA]</scope>
    <source>
        <strain evidence="2 3">DSM 44508</strain>
    </source>
</reference>